<feature type="compositionally biased region" description="Low complexity" evidence="1">
    <location>
        <begin position="116"/>
        <end position="138"/>
    </location>
</feature>
<evidence type="ECO:0000313" key="4">
    <source>
        <dbReference type="Proteomes" id="UP000287171"/>
    </source>
</evidence>
<evidence type="ECO:0000313" key="3">
    <source>
        <dbReference type="EMBL" id="GCE27982.1"/>
    </source>
</evidence>
<evidence type="ECO:0000259" key="2">
    <source>
        <dbReference type="Pfam" id="PF13240"/>
    </source>
</evidence>
<feature type="region of interest" description="Disordered" evidence="1">
    <location>
        <begin position="86"/>
        <end position="158"/>
    </location>
</feature>
<protein>
    <recommendedName>
        <fullName evidence="2">Zinc-ribbon domain-containing protein</fullName>
    </recommendedName>
</protein>
<dbReference type="AlphaFoldDB" id="A0A402B9K2"/>
<sequence>MSDFLSSAKNFVNSAVSRTSWEAQKQMRVRSKQTEIDKLLEQRHQLMDELGQVAMNLYQQGSLSDSQLSRLCASIFELDHDLRSRETQLQDAKNEAYPADQFGPEPTMNYAPPTPSSNASAPGNPPNNNYNNANAGGYVPPTSTPNAAPDAQSQRCPHCGNPLRPNALYCRNCGTKLR</sequence>
<comment type="caution">
    <text evidence="3">The sequence shown here is derived from an EMBL/GenBank/DDBJ whole genome shotgun (WGS) entry which is preliminary data.</text>
</comment>
<dbReference type="InterPro" id="IPR026870">
    <property type="entry name" value="Zinc_ribbon_dom"/>
</dbReference>
<dbReference type="OrthoDB" id="160605at2"/>
<feature type="domain" description="Zinc-ribbon" evidence="2">
    <location>
        <begin position="156"/>
        <end position="177"/>
    </location>
</feature>
<proteinExistence type="predicted"/>
<reference evidence="4" key="1">
    <citation type="submission" date="2018-12" db="EMBL/GenBank/DDBJ databases">
        <title>Tengunoibacter tsumagoiensis gen. nov., sp. nov., Dictyobacter kobayashii sp. nov., D. alpinus sp. nov., and D. joshuensis sp. nov. and description of Dictyobacteraceae fam. nov. within the order Ktedonobacterales isolated from Tengu-no-mugimeshi.</title>
        <authorList>
            <person name="Wang C.M."/>
            <person name="Zheng Y."/>
            <person name="Sakai Y."/>
            <person name="Toyoda A."/>
            <person name="Minakuchi Y."/>
            <person name="Abe K."/>
            <person name="Yokota A."/>
            <person name="Yabe S."/>
        </authorList>
    </citation>
    <scope>NUCLEOTIDE SEQUENCE [LARGE SCALE GENOMIC DNA]</scope>
    <source>
        <strain evidence="4">Uno16</strain>
    </source>
</reference>
<dbReference type="RefSeq" id="WP_126628253.1">
    <property type="nucleotide sequence ID" value="NZ_BIFT01000001.1"/>
</dbReference>
<dbReference type="Proteomes" id="UP000287171">
    <property type="component" value="Unassembled WGS sequence"/>
</dbReference>
<dbReference type="EMBL" id="BIFT01000001">
    <property type="protein sequence ID" value="GCE27982.1"/>
    <property type="molecule type" value="Genomic_DNA"/>
</dbReference>
<keyword evidence="4" id="KW-1185">Reference proteome</keyword>
<accession>A0A402B9K2</accession>
<evidence type="ECO:0000256" key="1">
    <source>
        <dbReference type="SAM" id="MobiDB-lite"/>
    </source>
</evidence>
<organism evidence="3 4">
    <name type="scientific">Dictyobacter alpinus</name>
    <dbReference type="NCBI Taxonomy" id="2014873"/>
    <lineage>
        <taxon>Bacteria</taxon>
        <taxon>Bacillati</taxon>
        <taxon>Chloroflexota</taxon>
        <taxon>Ktedonobacteria</taxon>
        <taxon>Ktedonobacterales</taxon>
        <taxon>Dictyobacteraceae</taxon>
        <taxon>Dictyobacter</taxon>
    </lineage>
</organism>
<gene>
    <name evidence="3" type="ORF">KDA_34660</name>
</gene>
<dbReference type="Pfam" id="PF13240">
    <property type="entry name" value="Zn_Ribbon_1"/>
    <property type="match status" value="1"/>
</dbReference>
<name>A0A402B9K2_9CHLR</name>